<evidence type="ECO:0000313" key="1">
    <source>
        <dbReference type="EMBL" id="MCI09301.1"/>
    </source>
</evidence>
<proteinExistence type="predicted"/>
<keyword evidence="2" id="KW-1185">Reference proteome</keyword>
<name>A0A392PAX4_9FABA</name>
<dbReference type="Proteomes" id="UP000265520">
    <property type="component" value="Unassembled WGS sequence"/>
</dbReference>
<accession>A0A392PAX4</accession>
<evidence type="ECO:0000313" key="2">
    <source>
        <dbReference type="Proteomes" id="UP000265520"/>
    </source>
</evidence>
<organism evidence="1 2">
    <name type="scientific">Trifolium medium</name>
    <dbReference type="NCBI Taxonomy" id="97028"/>
    <lineage>
        <taxon>Eukaryota</taxon>
        <taxon>Viridiplantae</taxon>
        <taxon>Streptophyta</taxon>
        <taxon>Embryophyta</taxon>
        <taxon>Tracheophyta</taxon>
        <taxon>Spermatophyta</taxon>
        <taxon>Magnoliopsida</taxon>
        <taxon>eudicotyledons</taxon>
        <taxon>Gunneridae</taxon>
        <taxon>Pentapetalae</taxon>
        <taxon>rosids</taxon>
        <taxon>fabids</taxon>
        <taxon>Fabales</taxon>
        <taxon>Fabaceae</taxon>
        <taxon>Papilionoideae</taxon>
        <taxon>50 kb inversion clade</taxon>
        <taxon>NPAAA clade</taxon>
        <taxon>Hologalegina</taxon>
        <taxon>IRL clade</taxon>
        <taxon>Trifolieae</taxon>
        <taxon>Trifolium</taxon>
    </lineage>
</organism>
<comment type="caution">
    <text evidence="1">The sequence shown here is derived from an EMBL/GenBank/DDBJ whole genome shotgun (WGS) entry which is preliminary data.</text>
</comment>
<reference evidence="1 2" key="1">
    <citation type="journal article" date="2018" name="Front. Plant Sci.">
        <title>Red Clover (Trifolium pratense) and Zigzag Clover (T. medium) - A Picture of Genomic Similarities and Differences.</title>
        <authorList>
            <person name="Dluhosova J."/>
            <person name="Istvanek J."/>
            <person name="Nedelnik J."/>
            <person name="Repkova J."/>
        </authorList>
    </citation>
    <scope>NUCLEOTIDE SEQUENCE [LARGE SCALE GENOMIC DNA]</scope>
    <source>
        <strain evidence="2">cv. 10/8</strain>
        <tissue evidence="1">Leaf</tissue>
    </source>
</reference>
<protein>
    <submittedName>
        <fullName evidence="1">Uncharacterized protein</fullName>
    </submittedName>
</protein>
<dbReference type="EMBL" id="LXQA010072136">
    <property type="protein sequence ID" value="MCI09301.1"/>
    <property type="molecule type" value="Genomic_DNA"/>
</dbReference>
<dbReference type="AlphaFoldDB" id="A0A392PAX4"/>
<sequence length="29" mass="2842">MTAATLAAFAALLAADTALFTLSSTLPTS</sequence>